<dbReference type="PROSITE" id="PS50977">
    <property type="entry name" value="HTH_TETR_2"/>
    <property type="match status" value="1"/>
</dbReference>
<comment type="caution">
    <text evidence="6">The sequence shown here is derived from an EMBL/GenBank/DDBJ whole genome shotgun (WGS) entry which is preliminary data.</text>
</comment>
<keyword evidence="3" id="KW-0804">Transcription</keyword>
<accession>A0A2T0ULJ6</accession>
<protein>
    <submittedName>
        <fullName evidence="6">TetR family transcriptional regulator</fullName>
    </submittedName>
</protein>
<gene>
    <name evidence="6" type="ORF">BCF74_11171</name>
</gene>
<dbReference type="SUPFAM" id="SSF46689">
    <property type="entry name" value="Homeodomain-like"/>
    <property type="match status" value="1"/>
</dbReference>
<evidence type="ECO:0000259" key="5">
    <source>
        <dbReference type="PROSITE" id="PS50977"/>
    </source>
</evidence>
<dbReference type="PANTHER" id="PTHR30055">
    <property type="entry name" value="HTH-TYPE TRANSCRIPTIONAL REGULATOR RUTR"/>
    <property type="match status" value="1"/>
</dbReference>
<dbReference type="GO" id="GO:0003700">
    <property type="term" value="F:DNA-binding transcription factor activity"/>
    <property type="evidence" value="ECO:0007669"/>
    <property type="project" value="TreeGrafter"/>
</dbReference>
<dbReference type="InterPro" id="IPR009057">
    <property type="entry name" value="Homeodomain-like_sf"/>
</dbReference>
<dbReference type="InterPro" id="IPR036271">
    <property type="entry name" value="Tet_transcr_reg_TetR-rel_C_sf"/>
</dbReference>
<feature type="DNA-binding region" description="H-T-H motif" evidence="4">
    <location>
        <begin position="42"/>
        <end position="61"/>
    </location>
</feature>
<dbReference type="AlphaFoldDB" id="A0A2T0ULJ6"/>
<evidence type="ECO:0000256" key="2">
    <source>
        <dbReference type="ARBA" id="ARBA00023125"/>
    </source>
</evidence>
<keyword evidence="2 4" id="KW-0238">DNA-binding</keyword>
<dbReference type="InterPro" id="IPR050109">
    <property type="entry name" value="HTH-type_TetR-like_transc_reg"/>
</dbReference>
<keyword evidence="1" id="KW-0805">Transcription regulation</keyword>
<organism evidence="6 7">
    <name type="scientific">Knoellia remsis</name>
    <dbReference type="NCBI Taxonomy" id="407159"/>
    <lineage>
        <taxon>Bacteria</taxon>
        <taxon>Bacillati</taxon>
        <taxon>Actinomycetota</taxon>
        <taxon>Actinomycetes</taxon>
        <taxon>Micrococcales</taxon>
        <taxon>Intrasporangiaceae</taxon>
        <taxon>Knoellia</taxon>
    </lineage>
</organism>
<reference evidence="6 7" key="1">
    <citation type="submission" date="2018-03" db="EMBL/GenBank/DDBJ databases">
        <title>Genomic Encyclopedia of Archaeal and Bacterial Type Strains, Phase II (KMG-II): from individual species to whole genera.</title>
        <authorList>
            <person name="Goeker M."/>
        </authorList>
    </citation>
    <scope>NUCLEOTIDE SEQUENCE [LARGE SCALE GENOMIC DNA]</scope>
    <source>
        <strain evidence="6 7">ATCC BAA-1496</strain>
    </source>
</reference>
<dbReference type="InterPro" id="IPR001647">
    <property type="entry name" value="HTH_TetR"/>
</dbReference>
<dbReference type="EMBL" id="PVTI01000011">
    <property type="protein sequence ID" value="PRY58790.1"/>
    <property type="molecule type" value="Genomic_DNA"/>
</dbReference>
<dbReference type="InterPro" id="IPR025996">
    <property type="entry name" value="MT1864/Rv1816-like_C"/>
</dbReference>
<dbReference type="Pfam" id="PF00440">
    <property type="entry name" value="TetR_N"/>
    <property type="match status" value="1"/>
</dbReference>
<dbReference type="Gene3D" id="1.10.357.10">
    <property type="entry name" value="Tetracycline Repressor, domain 2"/>
    <property type="match status" value="1"/>
</dbReference>
<evidence type="ECO:0000256" key="4">
    <source>
        <dbReference type="PROSITE-ProRule" id="PRU00335"/>
    </source>
</evidence>
<name>A0A2T0ULJ6_9MICO</name>
<dbReference type="PANTHER" id="PTHR30055:SF243">
    <property type="entry name" value="HTH-TYPE TRANSCRIPTIONAL REGULATOR RV1816"/>
    <property type="match status" value="1"/>
</dbReference>
<evidence type="ECO:0000313" key="7">
    <source>
        <dbReference type="Proteomes" id="UP000237822"/>
    </source>
</evidence>
<keyword evidence="7" id="KW-1185">Reference proteome</keyword>
<dbReference type="GO" id="GO:0000976">
    <property type="term" value="F:transcription cis-regulatory region binding"/>
    <property type="evidence" value="ECO:0007669"/>
    <property type="project" value="TreeGrafter"/>
</dbReference>
<feature type="domain" description="HTH tetR-type" evidence="5">
    <location>
        <begin position="19"/>
        <end position="79"/>
    </location>
</feature>
<dbReference type="SUPFAM" id="SSF48498">
    <property type="entry name" value="Tetracyclin repressor-like, C-terminal domain"/>
    <property type="match status" value="1"/>
</dbReference>
<dbReference type="Pfam" id="PF13305">
    <property type="entry name" value="TetR_C_33"/>
    <property type="match status" value="1"/>
</dbReference>
<dbReference type="RefSeq" id="WP_170070178.1">
    <property type="nucleotide sequence ID" value="NZ_PVTI01000011.1"/>
</dbReference>
<evidence type="ECO:0000256" key="1">
    <source>
        <dbReference type="ARBA" id="ARBA00023015"/>
    </source>
</evidence>
<proteinExistence type="predicted"/>
<evidence type="ECO:0000313" key="6">
    <source>
        <dbReference type="EMBL" id="PRY58790.1"/>
    </source>
</evidence>
<sequence>MPSQPTERTGVTRRERQRQRVIEEIKEAALGELRQQGITGVTMRAVARAIDITPSGLYRYVADHETLIGLLAADAFDDVAELMSTTRIKAAGESLATQWYRCCLALRTWSIEHPDEYGLIFNADPHAPQTENVVDASHRALDALTHLCAAGLADGEIDPRRSEAMEAVTGTDAEFDAQILAASALATLVGHISLEISGRWNYLGGSSEDRFEKVVVAVMFLVGFTRQPERSAGLRVVT</sequence>
<dbReference type="Proteomes" id="UP000237822">
    <property type="component" value="Unassembled WGS sequence"/>
</dbReference>
<evidence type="ECO:0000256" key="3">
    <source>
        <dbReference type="ARBA" id="ARBA00023163"/>
    </source>
</evidence>